<dbReference type="InterPro" id="IPR051361">
    <property type="entry name" value="ThrE/Ser_Exporter"/>
</dbReference>
<keyword evidence="3" id="KW-0812">Transmembrane</keyword>
<comment type="caution">
    <text evidence="5">The sequence shown here is derived from an EMBL/GenBank/DDBJ whole genome shotgun (WGS) entry which is preliminary data.</text>
</comment>
<feature type="transmembrane region" description="Helical" evidence="3">
    <location>
        <begin position="744"/>
        <end position="771"/>
    </location>
</feature>
<feature type="transmembrane region" description="Helical" evidence="3">
    <location>
        <begin position="819"/>
        <end position="840"/>
    </location>
</feature>
<gene>
    <name evidence="5" type="ORF">BJ875DRAFT_440299</name>
</gene>
<reference evidence="5" key="1">
    <citation type="journal article" date="2021" name="IMA Fungus">
        <title>Genomic characterization of three marine fungi, including Emericellopsis atlantica sp. nov. with signatures of a generalist lifestyle and marine biomass degradation.</title>
        <authorList>
            <person name="Hagestad O.C."/>
            <person name="Hou L."/>
            <person name="Andersen J.H."/>
            <person name="Hansen E.H."/>
            <person name="Altermark B."/>
            <person name="Li C."/>
            <person name="Kuhnert E."/>
            <person name="Cox R.J."/>
            <person name="Crous P.W."/>
            <person name="Spatafora J.W."/>
            <person name="Lail K."/>
            <person name="Amirebrahimi M."/>
            <person name="Lipzen A."/>
            <person name="Pangilinan J."/>
            <person name="Andreopoulos W."/>
            <person name="Hayes R.D."/>
            <person name="Ng V."/>
            <person name="Grigoriev I.V."/>
            <person name="Jackson S.A."/>
            <person name="Sutton T.D.S."/>
            <person name="Dobson A.D.W."/>
            <person name="Rama T."/>
        </authorList>
    </citation>
    <scope>NUCLEOTIDE SEQUENCE</scope>
    <source>
        <strain evidence="5">TRa018bII</strain>
    </source>
</reference>
<dbReference type="AlphaFoldDB" id="A0A9P8C7V5"/>
<feature type="region of interest" description="Disordered" evidence="2">
    <location>
        <begin position="204"/>
        <end position="229"/>
    </location>
</feature>
<accession>A0A9P8C7V5</accession>
<proteinExistence type="inferred from homology"/>
<feature type="compositionally biased region" description="Polar residues" evidence="2">
    <location>
        <begin position="296"/>
        <end position="323"/>
    </location>
</feature>
<feature type="region of interest" description="Disordered" evidence="2">
    <location>
        <begin position="291"/>
        <end position="328"/>
    </location>
</feature>
<comment type="similarity">
    <text evidence="1">Belongs to the ThrE exporter (TC 2.A.79) family.</text>
</comment>
<feature type="transmembrane region" description="Helical" evidence="3">
    <location>
        <begin position="669"/>
        <end position="686"/>
    </location>
</feature>
<feature type="compositionally biased region" description="Polar residues" evidence="2">
    <location>
        <begin position="84"/>
        <end position="101"/>
    </location>
</feature>
<dbReference type="Pfam" id="PF06738">
    <property type="entry name" value="ThrE"/>
    <property type="match status" value="1"/>
</dbReference>
<dbReference type="OrthoDB" id="413008at2759"/>
<sequence length="850" mass="92279">MSTERLSAGEGGSHHQRGYSEISNLSGDSSANPSRPNSPLTTPQQKHRGRVRFNSTSEANDAANRRSSFPLRDRSQSPPIIITTPKQTKLSPADSRNNSVASLMIHSPKKESENPFVDPVPPHAARPNLSRHSSIENAENEKAYSALAAQERAQRNARSVSAPSSRRSSLEEEEDELHSPRRAGNYPVRIDDIPLVDMSNSRSYNGVILDDSDHEEERHSEKQNSTTSEAHKLVRAHTRKAGRHIYMEPPGQRSGHVTPTEDQHFSEYVPVPEKYRGGVLSSLLKLYNPTPGHATGSASTATSRRNSNETESLGSSGLNTPKTKSVKWYNSRDQSQDTLAGLIEASAILANTPGAGGSGSTKPKRPGPSKRTSSSKLMNKLGMKPRLEDEIKVIVHIADILSRQKYLLKMCRALMVYGAPTHRLEEYLKMSARVLEIDVQSLYIPGCMIVSFADPSTHTTDVQLIKANQAVNLGKLKDIHEIYKEVIHDIIGVEEAIQRLDDEMKKKPKYNKWLLILVYGIASATVGPFAFEARYIDLPIAFILGAYLGFIKIIMEPKSDSFSNVFEMFATVSTSFLARAFGSLRGGNLFCFSALAQSSIALILPGYMVLCASLEMQSKSMVAGAVRMVYALIYSLFLGFGITIGTWIYGAVDGNASSATTCQAPLGSFMKWIFVPLFTLSLCIINQAKWKQIPIMLLISMTGYIVNFFAALKFPTTGAPIANAFGALAIGVLGNLYSRIRHGVAAAAILPAIFVQVPSGLAAAGSLLAGISSADQITNSTTYLNGTSKLNGTLVNTINVDTSGGMGTSNPLFNVGVSMVQVAVGITVGLFLSAFFVYPFGKKRSGLFSF</sequence>
<feature type="domain" description="Threonine/serine exporter-like N-terminal" evidence="4">
    <location>
        <begin position="406"/>
        <end position="647"/>
    </location>
</feature>
<feature type="transmembrane region" description="Helical" evidence="3">
    <location>
        <begin position="513"/>
        <end position="530"/>
    </location>
</feature>
<dbReference type="InterPro" id="IPR010619">
    <property type="entry name" value="ThrE-like_N"/>
</dbReference>
<feature type="compositionally biased region" description="Low complexity" evidence="2">
    <location>
        <begin position="157"/>
        <end position="167"/>
    </location>
</feature>
<dbReference type="GO" id="GO:0022857">
    <property type="term" value="F:transmembrane transporter activity"/>
    <property type="evidence" value="ECO:0007669"/>
    <property type="project" value="InterPro"/>
</dbReference>
<feature type="transmembrane region" description="Helical" evidence="3">
    <location>
        <begin position="536"/>
        <end position="555"/>
    </location>
</feature>
<dbReference type="PANTHER" id="PTHR31082">
    <property type="entry name" value="PHEROMONE-REGULATED MEMBRANE PROTEIN 10"/>
    <property type="match status" value="1"/>
</dbReference>
<feature type="compositionally biased region" description="Polar residues" evidence="2">
    <location>
        <begin position="21"/>
        <end position="44"/>
    </location>
</feature>
<feature type="transmembrane region" description="Helical" evidence="3">
    <location>
        <begin position="693"/>
        <end position="712"/>
    </location>
</feature>
<keyword evidence="3" id="KW-1133">Transmembrane helix</keyword>
<evidence type="ECO:0000256" key="2">
    <source>
        <dbReference type="SAM" id="MobiDB-lite"/>
    </source>
</evidence>
<evidence type="ECO:0000313" key="6">
    <source>
        <dbReference type="Proteomes" id="UP000824998"/>
    </source>
</evidence>
<dbReference type="EMBL" id="MU251431">
    <property type="protein sequence ID" value="KAG9235456.1"/>
    <property type="molecule type" value="Genomic_DNA"/>
</dbReference>
<feature type="region of interest" description="Disordered" evidence="2">
    <location>
        <begin position="351"/>
        <end position="377"/>
    </location>
</feature>
<evidence type="ECO:0000256" key="1">
    <source>
        <dbReference type="ARBA" id="ARBA00034125"/>
    </source>
</evidence>
<feature type="transmembrane region" description="Helical" evidence="3">
    <location>
        <begin position="628"/>
        <end position="649"/>
    </location>
</feature>
<feature type="transmembrane region" description="Helical" evidence="3">
    <location>
        <begin position="718"/>
        <end position="737"/>
    </location>
</feature>
<feature type="region of interest" description="Disordered" evidence="2">
    <location>
        <begin position="1"/>
        <end position="188"/>
    </location>
</feature>
<keyword evidence="3" id="KW-0472">Membrane</keyword>
<evidence type="ECO:0000259" key="4">
    <source>
        <dbReference type="Pfam" id="PF06738"/>
    </source>
</evidence>
<keyword evidence="6" id="KW-1185">Reference proteome</keyword>
<protein>
    <recommendedName>
        <fullName evidence="4">Threonine/serine exporter-like N-terminal domain-containing protein</fullName>
    </recommendedName>
</protein>
<name>A0A9P8C7V5_9HELO</name>
<evidence type="ECO:0000256" key="3">
    <source>
        <dbReference type="SAM" id="Phobius"/>
    </source>
</evidence>
<evidence type="ECO:0000313" key="5">
    <source>
        <dbReference type="EMBL" id="KAG9235456.1"/>
    </source>
</evidence>
<dbReference type="PANTHER" id="PTHR31082:SF4">
    <property type="entry name" value="PHEROMONE-REGULATED MEMBRANE PROTEIN 10"/>
    <property type="match status" value="1"/>
</dbReference>
<feature type="transmembrane region" description="Helical" evidence="3">
    <location>
        <begin position="594"/>
        <end position="616"/>
    </location>
</feature>
<dbReference type="Proteomes" id="UP000824998">
    <property type="component" value="Unassembled WGS sequence"/>
</dbReference>
<organism evidence="5 6">
    <name type="scientific">Amylocarpus encephaloides</name>
    <dbReference type="NCBI Taxonomy" id="45428"/>
    <lineage>
        <taxon>Eukaryota</taxon>
        <taxon>Fungi</taxon>
        <taxon>Dikarya</taxon>
        <taxon>Ascomycota</taxon>
        <taxon>Pezizomycotina</taxon>
        <taxon>Leotiomycetes</taxon>
        <taxon>Helotiales</taxon>
        <taxon>Helotiales incertae sedis</taxon>
        <taxon>Amylocarpus</taxon>
    </lineage>
</organism>